<dbReference type="PANTHER" id="PTHR43539:SF23">
    <property type="entry name" value="FAD-DEPENDENT OXIDOREDUCTASE DOMAIN-CONTAINING PROTEIN 2"/>
    <property type="match status" value="1"/>
</dbReference>
<dbReference type="RefSeq" id="WP_203830526.1">
    <property type="nucleotide sequence ID" value="NZ_BAAATY010000054.1"/>
</dbReference>
<dbReference type="SUPFAM" id="SSF51905">
    <property type="entry name" value="FAD/NAD(P)-binding domain"/>
    <property type="match status" value="1"/>
</dbReference>
<keyword evidence="3" id="KW-1185">Reference proteome</keyword>
<dbReference type="PRINTS" id="PR00368">
    <property type="entry name" value="FADPNR"/>
</dbReference>
<protein>
    <submittedName>
        <fullName evidence="2">Pyridine nucleotide-disulfide oxidoreductase</fullName>
    </submittedName>
</protein>
<gene>
    <name evidence="2" type="ORF">Apa02nite_089530</name>
</gene>
<comment type="caution">
    <text evidence="2">The sequence shown here is derived from an EMBL/GenBank/DDBJ whole genome shotgun (WGS) entry which is preliminary data.</text>
</comment>
<dbReference type="PANTHER" id="PTHR43539">
    <property type="entry name" value="FLAVIN-BINDING MONOOXYGENASE-LIKE PROTEIN (AFU_ORTHOLOGUE AFUA_4G09220)"/>
    <property type="match status" value="1"/>
</dbReference>
<dbReference type="PRINTS" id="PR00411">
    <property type="entry name" value="PNDRDTASEI"/>
</dbReference>
<dbReference type="Pfam" id="PF13738">
    <property type="entry name" value="Pyr_redox_3"/>
    <property type="match status" value="1"/>
</dbReference>
<accession>A0ABQ4BQ91</accession>
<keyword evidence="1" id="KW-0560">Oxidoreductase</keyword>
<organism evidence="2 3">
    <name type="scientific">Actinoplanes palleronii</name>
    <dbReference type="NCBI Taxonomy" id="113570"/>
    <lineage>
        <taxon>Bacteria</taxon>
        <taxon>Bacillati</taxon>
        <taxon>Actinomycetota</taxon>
        <taxon>Actinomycetes</taxon>
        <taxon>Micromonosporales</taxon>
        <taxon>Micromonosporaceae</taxon>
        <taxon>Actinoplanes</taxon>
    </lineage>
</organism>
<evidence type="ECO:0000313" key="3">
    <source>
        <dbReference type="Proteomes" id="UP000624709"/>
    </source>
</evidence>
<evidence type="ECO:0000256" key="1">
    <source>
        <dbReference type="ARBA" id="ARBA00023002"/>
    </source>
</evidence>
<dbReference type="EMBL" id="BOMS01000158">
    <property type="protein sequence ID" value="GIE72845.1"/>
    <property type="molecule type" value="Genomic_DNA"/>
</dbReference>
<evidence type="ECO:0000313" key="2">
    <source>
        <dbReference type="EMBL" id="GIE72845.1"/>
    </source>
</evidence>
<proteinExistence type="predicted"/>
<sequence>MPLDYVIIGAGPAGLQLAALLEADGRRDYLVLEGADRPGAFFERFPRHRTLISINKPHTGSDDPELNLRLDWNSLLSDDPALRFTRYTERYFPDADVMLRYLDDFSKGLKIEYHARVTRISRDGDLFTVAAGDRTWQARRVIVATGVSRAYRPDIPGFELAEGYAEMSVDPRDYLDQRVLIIGKGNSAFETADALMETTTLIHLAGPSSIRLAWRTHYVGHLRAVNNNFLDTYQLKSANAVLDGEVRSIERDGDGFTVTFAFSRVQEVIKKLRYDRVLACTGFQFDATIFDESCRPELTIKDRFPAQTEGWESVNVPGLFFAGTISQVRDFKKSTSGFIHGFRYAVRALSTTLELSYDGSTWPAEKLDASPETVTEAIIARVNRSSALWQQFGFLADVVTVAGADARYHDEVPVDWFTRHGLATPGHEYSDAFVVTLEYGPEHDQVDPFDITVGRVAQDVPGQAHDAAYLHPVVRHHRGGAVTAVHHLAENLENEWDRPDVHLKPLAAFVARCLSLPLAGHGPGWLPGVSQHGRDTPENQPGSES</sequence>
<dbReference type="InterPro" id="IPR050982">
    <property type="entry name" value="Auxin_biosynth/cation_transpt"/>
</dbReference>
<reference evidence="2 3" key="1">
    <citation type="submission" date="2021-01" db="EMBL/GenBank/DDBJ databases">
        <title>Whole genome shotgun sequence of Actinoplanes palleronii NBRC 14916.</title>
        <authorList>
            <person name="Komaki H."/>
            <person name="Tamura T."/>
        </authorList>
    </citation>
    <scope>NUCLEOTIDE SEQUENCE [LARGE SCALE GENOMIC DNA]</scope>
    <source>
        <strain evidence="2 3">NBRC 14916</strain>
    </source>
</reference>
<name>A0ABQ4BQ91_9ACTN</name>
<dbReference type="Proteomes" id="UP000624709">
    <property type="component" value="Unassembled WGS sequence"/>
</dbReference>
<dbReference type="InterPro" id="IPR036188">
    <property type="entry name" value="FAD/NAD-bd_sf"/>
</dbReference>
<dbReference type="Gene3D" id="3.50.50.60">
    <property type="entry name" value="FAD/NAD(P)-binding domain"/>
    <property type="match status" value="2"/>
</dbReference>